<dbReference type="FunFam" id="3.30.230.40:FF:000003">
    <property type="entry name" value="Imidazoleglycerol-phosphate dehydratase HisB"/>
    <property type="match status" value="1"/>
</dbReference>
<dbReference type="NCBIfam" id="NF002114">
    <property type="entry name" value="PRK00951.2-4"/>
    <property type="match status" value="1"/>
</dbReference>
<dbReference type="FunFam" id="3.30.230.40:FF:000001">
    <property type="entry name" value="Imidazoleglycerol-phosphate dehydratase HisB"/>
    <property type="match status" value="1"/>
</dbReference>
<name>V8BZ67_9FIRM</name>
<evidence type="ECO:0000256" key="4">
    <source>
        <dbReference type="ARBA" id="ARBA00023102"/>
    </source>
</evidence>
<dbReference type="InterPro" id="IPR020568">
    <property type="entry name" value="Ribosomal_Su5_D2-typ_SF"/>
</dbReference>
<dbReference type="PANTHER" id="PTHR23133:SF2">
    <property type="entry name" value="IMIDAZOLEGLYCEROL-PHOSPHATE DEHYDRATASE"/>
    <property type="match status" value="1"/>
</dbReference>
<comment type="catalytic activity">
    <reaction evidence="6">
        <text>D-erythro-1-(imidazol-4-yl)glycerol 3-phosphate = 3-(imidazol-4-yl)-2-oxopropyl phosphate + H2O</text>
        <dbReference type="Rhea" id="RHEA:11040"/>
        <dbReference type="ChEBI" id="CHEBI:15377"/>
        <dbReference type="ChEBI" id="CHEBI:57766"/>
        <dbReference type="ChEBI" id="CHEBI:58278"/>
        <dbReference type="EC" id="4.2.1.19"/>
    </reaction>
</comment>
<dbReference type="GO" id="GO:0004424">
    <property type="term" value="F:imidazoleglycerol-phosphate dehydratase activity"/>
    <property type="evidence" value="ECO:0007669"/>
    <property type="project" value="UniProtKB-UniRule"/>
</dbReference>
<dbReference type="HOGENOM" id="CLU_044308_3_0_9"/>
<keyword evidence="6" id="KW-0963">Cytoplasm</keyword>
<dbReference type="InterPro" id="IPR038494">
    <property type="entry name" value="IGPD_sf"/>
</dbReference>
<accession>V8BZ67</accession>
<comment type="similarity">
    <text evidence="6">Belongs to the imidazoleglycerol-phosphate dehydratase family.</text>
</comment>
<dbReference type="PANTHER" id="PTHR23133">
    <property type="entry name" value="IMIDAZOLEGLYCEROL-PHOSPHATE DEHYDRATASE HIS7"/>
    <property type="match status" value="1"/>
</dbReference>
<dbReference type="Gene3D" id="3.30.230.40">
    <property type="entry name" value="Imidazole glycerol phosphate dehydratase, domain 1"/>
    <property type="match status" value="2"/>
</dbReference>
<dbReference type="GO" id="GO:0005737">
    <property type="term" value="C:cytoplasm"/>
    <property type="evidence" value="ECO:0007669"/>
    <property type="project" value="UniProtKB-SubCell"/>
</dbReference>
<organism evidence="7 8">
    <name type="scientific">[Ruminococcus] lactaris CC59_002D</name>
    <dbReference type="NCBI Taxonomy" id="1073376"/>
    <lineage>
        <taxon>Bacteria</taxon>
        <taxon>Bacillati</taxon>
        <taxon>Bacillota</taxon>
        <taxon>Clostridia</taxon>
        <taxon>Lachnospirales</taxon>
        <taxon>Lachnospiraceae</taxon>
        <taxon>Mediterraneibacter</taxon>
    </lineage>
</organism>
<keyword evidence="5 6" id="KW-0456">Lyase</keyword>
<reference evidence="7 8" key="1">
    <citation type="submission" date="2013-10" db="EMBL/GenBank/DDBJ databases">
        <title>The Genome Sequence of Ruminococcus lactaris CC59_002D.</title>
        <authorList>
            <consortium name="The Broad Institute Genomics Platform"/>
            <person name="Earl A."/>
            <person name="Allen-Vercoe E."/>
            <person name="Daigneault M."/>
            <person name="Young S.K."/>
            <person name="Zeng Q."/>
            <person name="Gargeya S."/>
            <person name="Fitzgerald M."/>
            <person name="Abouelleil A."/>
            <person name="Alvarado L."/>
            <person name="Chapman S.B."/>
            <person name="Gainer-Dewar J."/>
            <person name="Goldberg J."/>
            <person name="Griggs A."/>
            <person name="Gujja S."/>
            <person name="Hansen M."/>
            <person name="Howarth C."/>
            <person name="Imamovic A."/>
            <person name="Ireland A."/>
            <person name="Larimer J."/>
            <person name="McCowan C."/>
            <person name="Murphy C."/>
            <person name="Pearson M."/>
            <person name="Poon T.W."/>
            <person name="Priest M."/>
            <person name="Roberts A."/>
            <person name="Saif S."/>
            <person name="Shea T."/>
            <person name="Sykes S."/>
            <person name="Wortman J."/>
            <person name="Nusbaum C."/>
            <person name="Birren B."/>
        </authorList>
    </citation>
    <scope>NUCLEOTIDE SEQUENCE [LARGE SCALE GENOMIC DNA]</scope>
    <source>
        <strain evidence="7 8">CC59_002D</strain>
    </source>
</reference>
<evidence type="ECO:0000256" key="2">
    <source>
        <dbReference type="ARBA" id="ARBA00016664"/>
    </source>
</evidence>
<evidence type="ECO:0000313" key="8">
    <source>
        <dbReference type="Proteomes" id="UP000018683"/>
    </source>
</evidence>
<dbReference type="STRING" id="1073376.HMPREF1202_02005"/>
<dbReference type="HAMAP" id="MF_00076">
    <property type="entry name" value="HisB"/>
    <property type="match status" value="1"/>
</dbReference>
<comment type="subcellular location">
    <subcellularLocation>
        <location evidence="6">Cytoplasm</location>
    </subcellularLocation>
</comment>
<dbReference type="UniPathway" id="UPA00031">
    <property type="reaction ID" value="UER00011"/>
</dbReference>
<protein>
    <recommendedName>
        <fullName evidence="2 6">Imidazoleglycerol-phosphate dehydratase</fullName>
        <shortName evidence="6">IGPD</shortName>
        <ecNumber evidence="6">4.2.1.19</ecNumber>
    </recommendedName>
</protein>
<gene>
    <name evidence="6" type="primary">hisB</name>
    <name evidence="7" type="ORF">HMPREF1202_02005</name>
</gene>
<dbReference type="PATRIC" id="fig|1073376.3.peg.2052"/>
<keyword evidence="4 6" id="KW-0368">Histidine biosynthesis</keyword>
<comment type="caution">
    <text evidence="7">The sequence shown here is derived from an EMBL/GenBank/DDBJ whole genome shotgun (WGS) entry which is preliminary data.</text>
</comment>
<comment type="pathway">
    <text evidence="1 6">Amino-acid biosynthesis; L-histidine biosynthesis; L-histidine from 5-phospho-alpha-D-ribose 1-diphosphate: step 6/9.</text>
</comment>
<dbReference type="NCBIfam" id="NF002111">
    <property type="entry name" value="PRK00951.2-1"/>
    <property type="match status" value="1"/>
</dbReference>
<proteinExistence type="inferred from homology"/>
<dbReference type="OrthoDB" id="9790411at2"/>
<evidence type="ECO:0000313" key="7">
    <source>
        <dbReference type="EMBL" id="ETD19791.1"/>
    </source>
</evidence>
<dbReference type="CDD" id="cd07914">
    <property type="entry name" value="IGPD"/>
    <property type="match status" value="1"/>
</dbReference>
<keyword evidence="3 6" id="KW-0028">Amino-acid biosynthesis</keyword>
<dbReference type="InterPro" id="IPR000807">
    <property type="entry name" value="ImidazoleglycerolP_deHydtase"/>
</dbReference>
<dbReference type="PROSITE" id="PS00954">
    <property type="entry name" value="IGP_DEHYDRATASE_1"/>
    <property type="match status" value="1"/>
</dbReference>
<dbReference type="SUPFAM" id="SSF54211">
    <property type="entry name" value="Ribosomal protein S5 domain 2-like"/>
    <property type="match status" value="2"/>
</dbReference>
<evidence type="ECO:0000256" key="6">
    <source>
        <dbReference type="HAMAP-Rule" id="MF_00076"/>
    </source>
</evidence>
<evidence type="ECO:0000256" key="5">
    <source>
        <dbReference type="ARBA" id="ARBA00023239"/>
    </source>
</evidence>
<sequence>MKKNRIASCKRTTKETDIELTINLDGQGKNQIDTGIPFFDHMLDGFARHGLFDLTVSVKGDTEVDSHHTIEDTGIVLGHAIAEALGDKAGMKRYGYFILPMDETLALGAVDLSGRPYLNFQAEFTVPSLGTMDTEMVREFFYAVSYSAAMNLHLKILDAGNNHHMAEALFKAFGKALDMAVSEEPRITEVWSTKGSL</sequence>
<dbReference type="Pfam" id="PF00475">
    <property type="entry name" value="IGPD"/>
    <property type="match status" value="1"/>
</dbReference>
<dbReference type="RefSeq" id="WP_023922533.1">
    <property type="nucleotide sequence ID" value="NZ_KI669409.1"/>
</dbReference>
<dbReference type="Proteomes" id="UP000018683">
    <property type="component" value="Unassembled WGS sequence"/>
</dbReference>
<dbReference type="AlphaFoldDB" id="V8BZ67"/>
<dbReference type="GO" id="GO:0000105">
    <property type="term" value="P:L-histidine biosynthetic process"/>
    <property type="evidence" value="ECO:0007669"/>
    <property type="project" value="UniProtKB-UniRule"/>
</dbReference>
<evidence type="ECO:0000256" key="3">
    <source>
        <dbReference type="ARBA" id="ARBA00022605"/>
    </source>
</evidence>
<evidence type="ECO:0000256" key="1">
    <source>
        <dbReference type="ARBA" id="ARBA00005047"/>
    </source>
</evidence>
<dbReference type="EC" id="4.2.1.19" evidence="6"/>
<dbReference type="EMBL" id="AZJE01000026">
    <property type="protein sequence ID" value="ETD19791.1"/>
    <property type="molecule type" value="Genomic_DNA"/>
</dbReference>
<dbReference type="InterPro" id="IPR020565">
    <property type="entry name" value="ImidazoleglycerP_deHydtase_CS"/>
</dbReference>